<comment type="caution">
    <text evidence="1">The sequence shown here is derived from an EMBL/GenBank/DDBJ whole genome shotgun (WGS) entry which is preliminary data.</text>
</comment>
<dbReference type="Proteomes" id="UP001517247">
    <property type="component" value="Unassembled WGS sequence"/>
</dbReference>
<name>A0ABW9J573_9SPHI</name>
<gene>
    <name evidence="1" type="ORF">E6A44_005370</name>
</gene>
<reference evidence="1 2" key="1">
    <citation type="submission" date="2024-12" db="EMBL/GenBank/DDBJ databases">
        <authorList>
            <person name="Hu S."/>
        </authorList>
    </citation>
    <scope>NUCLEOTIDE SEQUENCE [LARGE SCALE GENOMIC DNA]</scope>
    <source>
        <strain evidence="1 2">THG-T11</strain>
    </source>
</reference>
<evidence type="ECO:0000313" key="2">
    <source>
        <dbReference type="Proteomes" id="UP001517247"/>
    </source>
</evidence>
<evidence type="ECO:0000313" key="1">
    <source>
        <dbReference type="EMBL" id="MFN0254992.1"/>
    </source>
</evidence>
<sequence length="100" mass="11530">MLKKEEIHNIVQKIIHPFTEKVEVKTDENGKQWAYNLPVDGNYMKKFEILYSEDDERLLNGIYSSDIFQEGIVAANIVARDAPTPIQSHQPFVTLKRKVG</sequence>
<accession>A0ABW9J573</accession>
<dbReference type="EMBL" id="SSHJ02000005">
    <property type="protein sequence ID" value="MFN0254992.1"/>
    <property type="molecule type" value="Genomic_DNA"/>
</dbReference>
<keyword evidence="2" id="KW-1185">Reference proteome</keyword>
<proteinExistence type="predicted"/>
<protein>
    <submittedName>
        <fullName evidence="1">Uncharacterized protein</fullName>
    </submittedName>
</protein>
<dbReference type="RefSeq" id="WP_138722140.1">
    <property type="nucleotide sequence ID" value="NZ_SSHJ02000005.1"/>
</dbReference>
<organism evidence="1 2">
    <name type="scientific">Pedobacter ureilyticus</name>
    <dbReference type="NCBI Taxonomy" id="1393051"/>
    <lineage>
        <taxon>Bacteria</taxon>
        <taxon>Pseudomonadati</taxon>
        <taxon>Bacteroidota</taxon>
        <taxon>Sphingobacteriia</taxon>
        <taxon>Sphingobacteriales</taxon>
        <taxon>Sphingobacteriaceae</taxon>
        <taxon>Pedobacter</taxon>
    </lineage>
</organism>